<dbReference type="EnsemblPlants" id="HORVU.MOREX.r3.6HG0623330.1">
    <property type="protein sequence ID" value="HORVU.MOREX.r3.6HG0623330.1.CDS1"/>
    <property type="gene ID" value="HORVU.MOREX.r3.6HG0623330"/>
</dbReference>
<dbReference type="AlphaFoldDB" id="A0A8I6YW86"/>
<keyword evidence="3" id="KW-1185">Reference proteome</keyword>
<reference evidence="2" key="2">
    <citation type="submission" date="2020-10" db="EMBL/GenBank/DDBJ databases">
        <authorList>
            <person name="Scholz U."/>
            <person name="Mascher M."/>
            <person name="Fiebig A."/>
        </authorList>
    </citation>
    <scope>NUCLEOTIDE SEQUENCE [LARGE SCALE GENOMIC DNA]</scope>
    <source>
        <strain evidence="2">cv. Morex</strain>
    </source>
</reference>
<accession>A0A8I6YW86</accession>
<dbReference type="Gramene" id="HORVU.MOREX.r3.6HG0623330.1">
    <property type="protein sequence ID" value="HORVU.MOREX.r3.6HG0623330.1.CDS1"/>
    <property type="gene ID" value="HORVU.MOREX.r3.6HG0623330"/>
</dbReference>
<dbReference type="Pfam" id="PF03478">
    <property type="entry name" value="Beta-prop_KIB1-4"/>
    <property type="match status" value="1"/>
</dbReference>
<organism evidence="2 3">
    <name type="scientific">Hordeum vulgare subsp. vulgare</name>
    <name type="common">Domesticated barley</name>
    <dbReference type="NCBI Taxonomy" id="112509"/>
    <lineage>
        <taxon>Eukaryota</taxon>
        <taxon>Viridiplantae</taxon>
        <taxon>Streptophyta</taxon>
        <taxon>Embryophyta</taxon>
        <taxon>Tracheophyta</taxon>
        <taxon>Spermatophyta</taxon>
        <taxon>Magnoliopsida</taxon>
        <taxon>Liliopsida</taxon>
        <taxon>Poales</taxon>
        <taxon>Poaceae</taxon>
        <taxon>BOP clade</taxon>
        <taxon>Pooideae</taxon>
        <taxon>Triticodae</taxon>
        <taxon>Triticeae</taxon>
        <taxon>Hordeinae</taxon>
        <taxon>Hordeum</taxon>
    </lineage>
</organism>
<feature type="domain" description="KIB1-4 beta-propeller" evidence="1">
    <location>
        <begin position="43"/>
        <end position="292"/>
    </location>
</feature>
<evidence type="ECO:0000259" key="1">
    <source>
        <dbReference type="Pfam" id="PF03478"/>
    </source>
</evidence>
<reference evidence="3" key="1">
    <citation type="journal article" date="2012" name="Nature">
        <title>A physical, genetic and functional sequence assembly of the barley genome.</title>
        <authorList>
            <consortium name="The International Barley Genome Sequencing Consortium"/>
            <person name="Mayer K.F."/>
            <person name="Waugh R."/>
            <person name="Brown J.W."/>
            <person name="Schulman A."/>
            <person name="Langridge P."/>
            <person name="Platzer M."/>
            <person name="Fincher G.B."/>
            <person name="Muehlbauer G.J."/>
            <person name="Sato K."/>
            <person name="Close T.J."/>
            <person name="Wise R.P."/>
            <person name="Stein N."/>
        </authorList>
    </citation>
    <scope>NUCLEOTIDE SEQUENCE [LARGE SCALE GENOMIC DNA]</scope>
    <source>
        <strain evidence="3">cv. Morex</strain>
    </source>
</reference>
<protein>
    <recommendedName>
        <fullName evidence="1">KIB1-4 beta-propeller domain-containing protein</fullName>
    </recommendedName>
</protein>
<dbReference type="PANTHER" id="PTHR33127">
    <property type="entry name" value="TRANSMEMBRANE PROTEIN"/>
    <property type="match status" value="1"/>
</dbReference>
<dbReference type="InterPro" id="IPR005174">
    <property type="entry name" value="KIB1-4_b-propeller"/>
</dbReference>
<evidence type="ECO:0000313" key="3">
    <source>
        <dbReference type="Proteomes" id="UP000011116"/>
    </source>
</evidence>
<proteinExistence type="predicted"/>
<evidence type="ECO:0000313" key="2">
    <source>
        <dbReference type="EnsemblPlants" id="HORVU.MOREX.r3.6HG0623330.1.CDS1"/>
    </source>
</evidence>
<dbReference type="PANTHER" id="PTHR33127:SF89">
    <property type="entry name" value="OS06G0135800 PROTEIN"/>
    <property type="match status" value="1"/>
</dbReference>
<dbReference type="Gramene" id="HORVU.MOREX.r2.6HG0517290.1">
    <property type="protein sequence ID" value="HORVU.MOREX.r2.6HG0517290.1.CDS.1"/>
    <property type="gene ID" value="HORVU.MOREX.r2.6HG0517290"/>
</dbReference>
<reference evidence="2" key="3">
    <citation type="submission" date="2022-01" db="UniProtKB">
        <authorList>
            <consortium name="EnsemblPlants"/>
        </authorList>
    </citation>
    <scope>IDENTIFICATION</scope>
    <source>
        <strain evidence="2">subsp. vulgare</strain>
    </source>
</reference>
<dbReference type="Proteomes" id="UP000011116">
    <property type="component" value="Chromosome 6H"/>
</dbReference>
<name>A0A8I6YW86_HORVV</name>
<sequence>MANTSLPCLVFEYGDERPTTLYGAADGAHRPCEIDVLITKQNWVTAHGWVLARDPDTSATFLWDPRDPEHGQVPLPSLPQAPPVGSDCVLSGDPTSPDGCAVVLTEPYDSTALWYCHAGSASPEWVRHEYDLGGKLVVIGRYQSWEKEHVSGLTPYQGKFYYPICLNKYGVLEFSPEPALSIMKTKGIKASLPPSGDKCVHASNFLVDIDGQLHSVWIFFADLKRQTVNDVAVYKMGFARSRCVRVDSVGDRAIFFSSGRYMAGWCRASKFGLLPNSVYWMSEFDKCLHVYDIGTNTEEVQQCQGIGGQSNLPFWLLPVHRP</sequence>